<dbReference type="EMBL" id="AWXV01000004">
    <property type="protein sequence ID" value="KIE63957.1"/>
    <property type="molecule type" value="Genomic_DNA"/>
</dbReference>
<reference evidence="1 2" key="1">
    <citation type="journal article" date="2014" name="G3 (Bethesda)">
        <title>Genome sequence of Candidatus Riesia pediculischaeffi, endosymbiont of chimpanzee lice, and genomic comparison of recently acquired endosymbionts from human and chimpanzee lice.</title>
        <authorList>
            <person name="Boyd B.M."/>
            <person name="Allen J.M."/>
            <person name="de Crecy-Lagard V."/>
            <person name="Reed D.L."/>
        </authorList>
    </citation>
    <scope>NUCLEOTIDE SEQUENCE [LARGE SCALE GENOMIC DNA]</scope>
    <source>
        <strain evidence="1 2">PTSU</strain>
    </source>
</reference>
<dbReference type="HOGENOM" id="CLU_3041544_0_0_6"/>
<comment type="caution">
    <text evidence="1">The sequence shown here is derived from an EMBL/GenBank/DDBJ whole genome shotgun (WGS) entry which is preliminary data.</text>
</comment>
<evidence type="ECO:0000313" key="1">
    <source>
        <dbReference type="EMBL" id="KIE63957.1"/>
    </source>
</evidence>
<proteinExistence type="predicted"/>
<organism evidence="1 2">
    <name type="scientific">Candidatus Riesia pediculischaeffi PTSU</name>
    <dbReference type="NCBI Taxonomy" id="1401651"/>
    <lineage>
        <taxon>Bacteria</taxon>
        <taxon>Pseudomonadati</taxon>
        <taxon>Pseudomonadota</taxon>
        <taxon>Gammaproteobacteria</taxon>
        <taxon>Enterobacterales</taxon>
        <taxon>Enterobacteriaceae</taxon>
        <taxon>Candidatus Riesia</taxon>
    </lineage>
</organism>
<sequence>MISLMYWKIRVGYVPINNMILHILNWLSDTKVEMLNTDKNRLGTLIQSFSEIFT</sequence>
<accession>A0A0C1S071</accession>
<dbReference type="AlphaFoldDB" id="A0A0C1S071"/>
<dbReference type="Proteomes" id="UP000054529">
    <property type="component" value="Unassembled WGS sequence"/>
</dbReference>
<name>A0A0C1S071_9ENTR</name>
<evidence type="ECO:0000313" key="2">
    <source>
        <dbReference type="Proteomes" id="UP000054529"/>
    </source>
</evidence>
<gene>
    <name evidence="1" type="ORF">P689_122126</name>
</gene>
<protein>
    <submittedName>
        <fullName evidence="1">Uncharacterized protein</fullName>
    </submittedName>
</protein>